<dbReference type="InterPro" id="IPR015797">
    <property type="entry name" value="NUDIX_hydrolase-like_dom_sf"/>
</dbReference>
<dbReference type="InterPro" id="IPR000086">
    <property type="entry name" value="NUDIX_hydrolase_dom"/>
</dbReference>
<reference evidence="4" key="1">
    <citation type="journal article" date="2019" name="Int. J. Syst. Evol. Microbiol.">
        <title>The Global Catalogue of Microorganisms (GCM) 10K type strain sequencing project: providing services to taxonomists for standard genome sequencing and annotation.</title>
        <authorList>
            <consortium name="The Broad Institute Genomics Platform"/>
            <consortium name="The Broad Institute Genome Sequencing Center for Infectious Disease"/>
            <person name="Wu L."/>
            <person name="Ma J."/>
        </authorList>
    </citation>
    <scope>NUCLEOTIDE SEQUENCE [LARGE SCALE GENOMIC DNA]</scope>
    <source>
        <strain evidence="4">JCM 17809</strain>
    </source>
</reference>
<dbReference type="PROSITE" id="PS51462">
    <property type="entry name" value="NUDIX"/>
    <property type="match status" value="1"/>
</dbReference>
<sequence length="323" mass="35293">MIASFPRVSAGVLPWRLGCDDNPEVLLVHRRKQQDWAIAKGNTQPGESARACAVRELREETGISCQLSWALPSLHYLTRSGEAKTAHFWAATPTSHTFRSDSEVDAVRWLGLAEAALTLTKPRERAVPLALAARLHSELGVPSGPRLRPVLLVRGASATPRERWAHHDATRPLTAEGERVARSLAGLASLFEVDRVLSAPSRRCVDAVVPLAERQSLSVEVSPRLTDDSPLEALDVIERARGTGSVVCTHEDVISAVLRHLMDRDRIRLHPGVGSRRGSVWVLTGDEHRYTAAHYLPMPESVAAVARQATTSVRPTRSSWGAA</sequence>
<dbReference type="Pfam" id="PF00293">
    <property type="entry name" value="NUDIX"/>
    <property type="match status" value="1"/>
</dbReference>
<dbReference type="Pfam" id="PF00300">
    <property type="entry name" value="His_Phos_1"/>
    <property type="match status" value="1"/>
</dbReference>
<dbReference type="EMBL" id="BAABGM010000026">
    <property type="protein sequence ID" value="GAA4413193.1"/>
    <property type="molecule type" value="Genomic_DNA"/>
</dbReference>
<proteinExistence type="predicted"/>
<accession>A0ABP8KQW5</accession>
<dbReference type="GO" id="GO:0016787">
    <property type="term" value="F:hydrolase activity"/>
    <property type="evidence" value="ECO:0007669"/>
    <property type="project" value="UniProtKB-KW"/>
</dbReference>
<evidence type="ECO:0000313" key="4">
    <source>
        <dbReference type="Proteomes" id="UP001500945"/>
    </source>
</evidence>
<dbReference type="CDD" id="cd03673">
    <property type="entry name" value="NUDIX_Ap6A_hydrolase"/>
    <property type="match status" value="1"/>
</dbReference>
<protein>
    <submittedName>
        <fullName evidence="3">NUDIX hydrolase</fullName>
    </submittedName>
</protein>
<dbReference type="InterPro" id="IPR051325">
    <property type="entry name" value="Nudix_hydrolase_domain"/>
</dbReference>
<name>A0ABP8KQW5_9MICO</name>
<dbReference type="Gene3D" id="3.90.79.10">
    <property type="entry name" value="Nucleoside Triphosphate Pyrophosphohydrolase"/>
    <property type="match status" value="1"/>
</dbReference>
<dbReference type="PANTHER" id="PTHR21340">
    <property type="entry name" value="DIADENOSINE 5,5-P1,P4-TETRAPHOSPHATE PYROPHOSPHOHYDROLASE MUTT"/>
    <property type="match status" value="1"/>
</dbReference>
<dbReference type="InterPro" id="IPR013078">
    <property type="entry name" value="His_Pase_superF_clade-1"/>
</dbReference>
<dbReference type="InterPro" id="IPR020084">
    <property type="entry name" value="NUDIX_hydrolase_CS"/>
</dbReference>
<feature type="domain" description="Nudix hydrolase" evidence="2">
    <location>
        <begin position="5"/>
        <end position="133"/>
    </location>
</feature>
<evidence type="ECO:0000259" key="2">
    <source>
        <dbReference type="PROSITE" id="PS51462"/>
    </source>
</evidence>
<dbReference type="SUPFAM" id="SSF55811">
    <property type="entry name" value="Nudix"/>
    <property type="match status" value="1"/>
</dbReference>
<dbReference type="RefSeq" id="WP_345208559.1">
    <property type="nucleotide sequence ID" value="NZ_BAABGM010000026.1"/>
</dbReference>
<dbReference type="Proteomes" id="UP001500945">
    <property type="component" value="Unassembled WGS sequence"/>
</dbReference>
<organism evidence="3 4">
    <name type="scientific">Fodinibacter luteus</name>
    <dbReference type="NCBI Taxonomy" id="552064"/>
    <lineage>
        <taxon>Bacteria</taxon>
        <taxon>Bacillati</taxon>
        <taxon>Actinomycetota</taxon>
        <taxon>Actinomycetes</taxon>
        <taxon>Micrococcales</taxon>
        <taxon>Intrasporangiaceae</taxon>
        <taxon>Fodinibacter (ex Wang et al. 2009)</taxon>
    </lineage>
</organism>
<dbReference type="SUPFAM" id="SSF53254">
    <property type="entry name" value="Phosphoglycerate mutase-like"/>
    <property type="match status" value="1"/>
</dbReference>
<comment type="caution">
    <text evidence="3">The sequence shown here is derived from an EMBL/GenBank/DDBJ whole genome shotgun (WGS) entry which is preliminary data.</text>
</comment>
<evidence type="ECO:0000313" key="3">
    <source>
        <dbReference type="EMBL" id="GAA4413193.1"/>
    </source>
</evidence>
<keyword evidence="4" id="KW-1185">Reference proteome</keyword>
<gene>
    <name evidence="3" type="ORF">GCM10023168_35850</name>
</gene>
<dbReference type="Gene3D" id="3.40.50.1240">
    <property type="entry name" value="Phosphoglycerate mutase-like"/>
    <property type="match status" value="1"/>
</dbReference>
<keyword evidence="1 3" id="KW-0378">Hydrolase</keyword>
<dbReference type="PANTHER" id="PTHR21340:SF0">
    <property type="entry name" value="BIS(5'-NUCLEOSYL)-TETRAPHOSPHATASE [ASYMMETRICAL]"/>
    <property type="match status" value="1"/>
</dbReference>
<dbReference type="InterPro" id="IPR029033">
    <property type="entry name" value="His_PPase_superfam"/>
</dbReference>
<dbReference type="SMART" id="SM00855">
    <property type="entry name" value="PGAM"/>
    <property type="match status" value="1"/>
</dbReference>
<evidence type="ECO:0000256" key="1">
    <source>
        <dbReference type="ARBA" id="ARBA00022801"/>
    </source>
</evidence>
<dbReference type="PROSITE" id="PS00893">
    <property type="entry name" value="NUDIX_BOX"/>
    <property type="match status" value="1"/>
</dbReference>